<organism evidence="3 4">
    <name type="scientific">Marivirga sericea</name>
    <dbReference type="NCBI Taxonomy" id="1028"/>
    <lineage>
        <taxon>Bacteria</taxon>
        <taxon>Pseudomonadati</taxon>
        <taxon>Bacteroidota</taxon>
        <taxon>Cytophagia</taxon>
        <taxon>Cytophagales</taxon>
        <taxon>Marivirgaceae</taxon>
        <taxon>Marivirga</taxon>
    </lineage>
</organism>
<keyword evidence="1" id="KW-0472">Membrane</keyword>
<dbReference type="Proteomes" id="UP000193804">
    <property type="component" value="Unassembled WGS sequence"/>
</dbReference>
<sequence>MRKFFKILGISITIILAVLVILILSFYKSDIQQSENHEKYFTTQSEYIEIDSNRLHVRIMGKGAPVLLIHGSFSSLHTWEIWQENLKNNFTTISVDLPGHGLTGPNPQGQYDTDYYAQILWQLIDKLDYDTIAIAGNSMGGQVAYKMALDIPQKVRQLILLNASGASMKADTADFKDENSFSVFSLLNHPVFSRLMTSMTPKFLFTMSMKQVYSDESKVTDHKIQRYYDLMLQTGNRQATLLRFKQRTPARFNELSSLRCPVLIMWGEHDNWIPVAHAYRFDRILPNSKLKVYPNAGHVPMEEIPLETASDAFSFLKEHY</sequence>
<reference evidence="4" key="1">
    <citation type="submission" date="2017-04" db="EMBL/GenBank/DDBJ databases">
        <authorList>
            <person name="Varghese N."/>
            <person name="Submissions S."/>
        </authorList>
    </citation>
    <scope>NUCLEOTIDE SEQUENCE [LARGE SCALE GENOMIC DNA]</scope>
    <source>
        <strain evidence="4">DSM 4125</strain>
    </source>
</reference>
<dbReference type="PANTHER" id="PTHR46438">
    <property type="entry name" value="ALPHA/BETA-HYDROLASES SUPERFAMILY PROTEIN"/>
    <property type="match status" value="1"/>
</dbReference>
<dbReference type="EMBL" id="FXAW01000001">
    <property type="protein sequence ID" value="SMG12726.1"/>
    <property type="molecule type" value="Genomic_DNA"/>
</dbReference>
<dbReference type="RefSeq" id="WP_085515534.1">
    <property type="nucleotide sequence ID" value="NZ_FXAW01000001.1"/>
</dbReference>
<keyword evidence="1" id="KW-0812">Transmembrane</keyword>
<dbReference type="OrthoDB" id="9780932at2"/>
<evidence type="ECO:0000256" key="1">
    <source>
        <dbReference type="SAM" id="Phobius"/>
    </source>
</evidence>
<gene>
    <name evidence="3" type="ORF">SAMN05661096_00535</name>
</gene>
<dbReference type="Gene3D" id="3.40.50.1820">
    <property type="entry name" value="alpha/beta hydrolase"/>
    <property type="match status" value="1"/>
</dbReference>
<name>A0A1X7IDL4_9BACT</name>
<evidence type="ECO:0000313" key="3">
    <source>
        <dbReference type="EMBL" id="SMG12726.1"/>
    </source>
</evidence>
<feature type="transmembrane region" description="Helical" evidence="1">
    <location>
        <begin position="7"/>
        <end position="27"/>
    </location>
</feature>
<proteinExistence type="predicted"/>
<dbReference type="PRINTS" id="PR00111">
    <property type="entry name" value="ABHYDROLASE"/>
</dbReference>
<dbReference type="PANTHER" id="PTHR46438:SF11">
    <property type="entry name" value="LIPASE-RELATED"/>
    <property type="match status" value="1"/>
</dbReference>
<keyword evidence="1" id="KW-1133">Transmembrane helix</keyword>
<dbReference type="InterPro" id="IPR029058">
    <property type="entry name" value="AB_hydrolase_fold"/>
</dbReference>
<dbReference type="STRING" id="1028.SAMN05661096_00535"/>
<dbReference type="Pfam" id="PF00561">
    <property type="entry name" value="Abhydrolase_1"/>
    <property type="match status" value="1"/>
</dbReference>
<keyword evidence="4" id="KW-1185">Reference proteome</keyword>
<evidence type="ECO:0000259" key="2">
    <source>
        <dbReference type="Pfam" id="PF00561"/>
    </source>
</evidence>
<dbReference type="InterPro" id="IPR000073">
    <property type="entry name" value="AB_hydrolase_1"/>
</dbReference>
<protein>
    <submittedName>
        <fullName evidence="3">Pimeloyl-ACP methyl ester carboxylesterase</fullName>
    </submittedName>
</protein>
<accession>A0A1X7IDL4</accession>
<evidence type="ECO:0000313" key="4">
    <source>
        <dbReference type="Proteomes" id="UP000193804"/>
    </source>
</evidence>
<feature type="domain" description="AB hydrolase-1" evidence="2">
    <location>
        <begin position="65"/>
        <end position="303"/>
    </location>
</feature>
<dbReference type="AlphaFoldDB" id="A0A1X7IDL4"/>
<dbReference type="SUPFAM" id="SSF53474">
    <property type="entry name" value="alpha/beta-Hydrolases"/>
    <property type="match status" value="1"/>
</dbReference>